<dbReference type="SUPFAM" id="SSF103473">
    <property type="entry name" value="MFS general substrate transporter"/>
    <property type="match status" value="1"/>
</dbReference>
<feature type="domain" description="Major facilitator superfamily (MFS) profile" evidence="9">
    <location>
        <begin position="24"/>
        <end position="495"/>
    </location>
</feature>
<accession>A0A231GUW3</accession>
<feature type="transmembrane region" description="Helical" evidence="8">
    <location>
        <begin position="148"/>
        <end position="171"/>
    </location>
</feature>
<dbReference type="Pfam" id="PF07690">
    <property type="entry name" value="MFS_1"/>
    <property type="match status" value="1"/>
</dbReference>
<feature type="transmembrane region" description="Helical" evidence="8">
    <location>
        <begin position="90"/>
        <end position="107"/>
    </location>
</feature>
<evidence type="ECO:0000313" key="11">
    <source>
        <dbReference type="Proteomes" id="UP000215506"/>
    </source>
</evidence>
<dbReference type="Proteomes" id="UP000215506">
    <property type="component" value="Unassembled WGS sequence"/>
</dbReference>
<evidence type="ECO:0000256" key="6">
    <source>
        <dbReference type="ARBA" id="ARBA00023136"/>
    </source>
</evidence>
<keyword evidence="6 8" id="KW-0472">Membrane</keyword>
<proteinExistence type="predicted"/>
<keyword evidence="3" id="KW-1003">Cell membrane</keyword>
<dbReference type="InterPro" id="IPR020846">
    <property type="entry name" value="MFS_dom"/>
</dbReference>
<dbReference type="PANTHER" id="PTHR42718:SF46">
    <property type="entry name" value="BLR6921 PROTEIN"/>
    <property type="match status" value="1"/>
</dbReference>
<feature type="region of interest" description="Disordered" evidence="7">
    <location>
        <begin position="389"/>
        <end position="419"/>
    </location>
</feature>
<name>A0A231GUW3_9NOCA</name>
<feature type="transmembrane region" description="Helical" evidence="8">
    <location>
        <begin position="177"/>
        <end position="200"/>
    </location>
</feature>
<dbReference type="PROSITE" id="PS50850">
    <property type="entry name" value="MFS"/>
    <property type="match status" value="1"/>
</dbReference>
<feature type="transmembrane region" description="Helical" evidence="8">
    <location>
        <begin position="62"/>
        <end position="78"/>
    </location>
</feature>
<feature type="transmembrane region" description="Helical" evidence="8">
    <location>
        <begin position="238"/>
        <end position="260"/>
    </location>
</feature>
<comment type="caution">
    <text evidence="10">The sequence shown here is derived from an EMBL/GenBank/DDBJ whole genome shotgun (WGS) entry which is preliminary data.</text>
</comment>
<keyword evidence="5 8" id="KW-1133">Transmembrane helix</keyword>
<dbReference type="AlphaFoldDB" id="A0A231GUW3"/>
<keyword evidence="11" id="KW-1185">Reference proteome</keyword>
<dbReference type="PRINTS" id="PR01036">
    <property type="entry name" value="TCRTETB"/>
</dbReference>
<evidence type="ECO:0000256" key="3">
    <source>
        <dbReference type="ARBA" id="ARBA00022475"/>
    </source>
</evidence>
<evidence type="ECO:0000256" key="5">
    <source>
        <dbReference type="ARBA" id="ARBA00022989"/>
    </source>
</evidence>
<feature type="region of interest" description="Disordered" evidence="7">
    <location>
        <begin position="322"/>
        <end position="348"/>
    </location>
</feature>
<dbReference type="Gene3D" id="1.20.1720.10">
    <property type="entry name" value="Multidrug resistance protein D"/>
    <property type="match status" value="1"/>
</dbReference>
<protein>
    <submittedName>
        <fullName evidence="10">Multidrug resistance protein Stp</fullName>
    </submittedName>
</protein>
<feature type="transmembrane region" description="Helical" evidence="8">
    <location>
        <begin position="212"/>
        <end position="232"/>
    </location>
</feature>
<evidence type="ECO:0000256" key="2">
    <source>
        <dbReference type="ARBA" id="ARBA00022448"/>
    </source>
</evidence>
<feature type="transmembrane region" description="Helical" evidence="8">
    <location>
        <begin position="20"/>
        <end position="42"/>
    </location>
</feature>
<dbReference type="InterPro" id="IPR036259">
    <property type="entry name" value="MFS_trans_sf"/>
</dbReference>
<sequence length="495" mass="52298">MQEALRQEPGRRRLVLRSRLGVAVLVLLCAVQFLDIVDSAIVNVALPSIQHSLHFTQQNLQWVASGYILTYGGFLLAGGRLGDLLGRRRMLFAGLVVFASSSLTAGLTDDAGLLIAARLVQGIGAAFMAPAALSELTTSFREGKDRDTALGVWGGISGVAAAAGVFLGGIIAQGPGWRWVFFVNPPICVAVIACAVMLLADDRPSRTGRAAFDSHGAVLLTGGMLLLVYGLVRAPIVGWGSLSTVLCLGGSAALLAAFALNEARTRDPLVPAPVLRVKGLVAADLTQLIAFAGFFSLLFYATLYMQEILHYSPCRRQPGRLRRDARVGRGGDCDEHRPRPQRHHEESRQEIFEVGTVHRHLGHVIDACPGEQAAHDHHRAGADARDQLRRNASGDGEPGGDRKVGESGPDRRNSSQQVGSAAGLAILSAVAITRTDNLIAAGASAAVAADSGYQRALLVGAILMGVAALIALRTGNTRMRAPLVMVDAEASYPAK</sequence>
<feature type="compositionally biased region" description="Basic and acidic residues" evidence="7">
    <location>
        <begin position="399"/>
        <end position="413"/>
    </location>
</feature>
<gene>
    <name evidence="10" type="primary">stp_17</name>
    <name evidence="10" type="ORF">B7C42_07538</name>
</gene>
<evidence type="ECO:0000256" key="7">
    <source>
        <dbReference type="SAM" id="MobiDB-lite"/>
    </source>
</evidence>
<evidence type="ECO:0000256" key="4">
    <source>
        <dbReference type="ARBA" id="ARBA00022692"/>
    </source>
</evidence>
<feature type="transmembrane region" description="Helical" evidence="8">
    <location>
        <begin position="281"/>
        <end position="305"/>
    </location>
</feature>
<reference evidence="10 11" key="1">
    <citation type="submission" date="2017-07" db="EMBL/GenBank/DDBJ databases">
        <title>First draft Genome Sequence of Nocardia cerradoensis isolated from human infection.</title>
        <authorList>
            <person name="Carrasco G."/>
        </authorList>
    </citation>
    <scope>NUCLEOTIDE SEQUENCE [LARGE SCALE GENOMIC DNA]</scope>
    <source>
        <strain evidence="10 11">CNM20130759</strain>
    </source>
</reference>
<dbReference type="PANTHER" id="PTHR42718">
    <property type="entry name" value="MAJOR FACILITATOR SUPERFAMILY MULTIDRUG TRANSPORTER MFSC"/>
    <property type="match status" value="1"/>
</dbReference>
<dbReference type="InterPro" id="IPR011701">
    <property type="entry name" value="MFS"/>
</dbReference>
<dbReference type="CDD" id="cd17321">
    <property type="entry name" value="MFS_MMR_MDR_like"/>
    <property type="match status" value="1"/>
</dbReference>
<evidence type="ECO:0000313" key="10">
    <source>
        <dbReference type="EMBL" id="OXR40372.1"/>
    </source>
</evidence>
<dbReference type="GO" id="GO:0022857">
    <property type="term" value="F:transmembrane transporter activity"/>
    <property type="evidence" value="ECO:0007669"/>
    <property type="project" value="InterPro"/>
</dbReference>
<dbReference type="GO" id="GO:0005886">
    <property type="term" value="C:plasma membrane"/>
    <property type="evidence" value="ECO:0007669"/>
    <property type="project" value="UniProtKB-SubCell"/>
</dbReference>
<organism evidence="10 11">
    <name type="scientific">Nocardia cerradoensis</name>
    <dbReference type="NCBI Taxonomy" id="85688"/>
    <lineage>
        <taxon>Bacteria</taxon>
        <taxon>Bacillati</taxon>
        <taxon>Actinomycetota</taxon>
        <taxon>Actinomycetes</taxon>
        <taxon>Mycobacteriales</taxon>
        <taxon>Nocardiaceae</taxon>
        <taxon>Nocardia</taxon>
    </lineage>
</organism>
<feature type="transmembrane region" description="Helical" evidence="8">
    <location>
        <begin position="453"/>
        <end position="472"/>
    </location>
</feature>
<evidence type="ECO:0000259" key="9">
    <source>
        <dbReference type="PROSITE" id="PS50850"/>
    </source>
</evidence>
<dbReference type="EMBL" id="NGAF01000033">
    <property type="protein sequence ID" value="OXR40372.1"/>
    <property type="molecule type" value="Genomic_DNA"/>
</dbReference>
<evidence type="ECO:0000256" key="8">
    <source>
        <dbReference type="SAM" id="Phobius"/>
    </source>
</evidence>
<comment type="subcellular location">
    <subcellularLocation>
        <location evidence="1">Cell membrane</location>
        <topology evidence="1">Multi-pass membrane protein</topology>
    </subcellularLocation>
</comment>
<keyword evidence="4 8" id="KW-0812">Transmembrane</keyword>
<keyword evidence="2" id="KW-0813">Transport</keyword>
<evidence type="ECO:0000256" key="1">
    <source>
        <dbReference type="ARBA" id="ARBA00004651"/>
    </source>
</evidence>